<dbReference type="Pfam" id="PF00293">
    <property type="entry name" value="NUDIX"/>
    <property type="match status" value="1"/>
</dbReference>
<reference evidence="2 3" key="1">
    <citation type="submission" date="2019-02" db="EMBL/GenBank/DDBJ databases">
        <title>Sequencing the genomes of 1000 actinobacteria strains.</title>
        <authorList>
            <person name="Klenk H.-P."/>
        </authorList>
    </citation>
    <scope>NUCLEOTIDE SEQUENCE [LARGE SCALE GENOMIC DNA]</scope>
    <source>
        <strain evidence="2 3">DSM 16932</strain>
    </source>
</reference>
<dbReference type="EMBL" id="SGWX01000001">
    <property type="protein sequence ID" value="RZS60594.1"/>
    <property type="molecule type" value="Genomic_DNA"/>
</dbReference>
<evidence type="ECO:0000313" key="3">
    <source>
        <dbReference type="Proteomes" id="UP000293852"/>
    </source>
</evidence>
<dbReference type="InterPro" id="IPR000086">
    <property type="entry name" value="NUDIX_hydrolase_dom"/>
</dbReference>
<dbReference type="InterPro" id="IPR015797">
    <property type="entry name" value="NUDIX_hydrolase-like_dom_sf"/>
</dbReference>
<name>A0A4Q7LZX8_9MICO</name>
<dbReference type="PROSITE" id="PS51462">
    <property type="entry name" value="NUDIX"/>
    <property type="match status" value="1"/>
</dbReference>
<dbReference type="SUPFAM" id="SSF55811">
    <property type="entry name" value="Nudix"/>
    <property type="match status" value="1"/>
</dbReference>
<dbReference type="AlphaFoldDB" id="A0A4Q7LZX8"/>
<keyword evidence="3" id="KW-1185">Reference proteome</keyword>
<evidence type="ECO:0000259" key="1">
    <source>
        <dbReference type="PROSITE" id="PS51462"/>
    </source>
</evidence>
<dbReference type="Gene3D" id="3.90.79.10">
    <property type="entry name" value="Nucleoside Triphosphate Pyrophosphohydrolase"/>
    <property type="match status" value="1"/>
</dbReference>
<dbReference type="OrthoDB" id="177518at2"/>
<comment type="caution">
    <text evidence="2">The sequence shown here is derived from an EMBL/GenBank/DDBJ whole genome shotgun (WGS) entry which is preliminary data.</text>
</comment>
<gene>
    <name evidence="2" type="ORF">EV386_0863</name>
</gene>
<sequence>MAWRTRSSRTAYSNQWIRVREDEVVMPDGRDGLYGVVEMRHPAVFVVALDDADRVLLVDVDRYTVGRSLEVVAGGSDGEPALVAAQRELREEAGLEADEWVRVGAMNALNGVCVAPEVVFVARGLRTARDAALAMSQAEEGIEQVRWVPFGTALAMMASGEITDGETMAALALALAGGHVGVS</sequence>
<protein>
    <submittedName>
        <fullName evidence="2">8-oxo-dGTP pyrophosphatase MutT (NUDIX family)</fullName>
    </submittedName>
</protein>
<dbReference type="Proteomes" id="UP000293852">
    <property type="component" value="Unassembled WGS sequence"/>
</dbReference>
<organism evidence="2 3">
    <name type="scientific">Xylanimonas ulmi</name>
    <dbReference type="NCBI Taxonomy" id="228973"/>
    <lineage>
        <taxon>Bacteria</taxon>
        <taxon>Bacillati</taxon>
        <taxon>Actinomycetota</taxon>
        <taxon>Actinomycetes</taxon>
        <taxon>Micrococcales</taxon>
        <taxon>Promicromonosporaceae</taxon>
        <taxon>Xylanimonas</taxon>
    </lineage>
</organism>
<proteinExistence type="predicted"/>
<feature type="domain" description="Nudix hydrolase" evidence="1">
    <location>
        <begin position="39"/>
        <end position="170"/>
    </location>
</feature>
<accession>A0A4Q7LZX8</accession>
<evidence type="ECO:0000313" key="2">
    <source>
        <dbReference type="EMBL" id="RZS60594.1"/>
    </source>
</evidence>
<dbReference type="RefSeq" id="WP_130412632.1">
    <property type="nucleotide sequence ID" value="NZ_SGWX01000001.1"/>
</dbReference>